<feature type="region of interest" description="Disordered" evidence="1">
    <location>
        <begin position="141"/>
        <end position="178"/>
    </location>
</feature>
<sequence length="178" mass="19453">MTRRAQRLLRVTNNSNALAHDQVRPICYAYLLCVTLGTCSTYASLHPFAAFCTPLLLDSRLSTRTFASSLSSLLGTFLTIINASIPTPSFPLSLHPSLPDILDLRTPELELEIGDSPSSDESRYPRHPRNPLVLHLVHHASTSSPSLLKQAPTPGPVVPRSRATRPALPLTRRPTSDA</sequence>
<organism evidence="3 4">
    <name type="scientific">Pleurotus ostreatus (strain PC15)</name>
    <name type="common">Oyster mushroom</name>
    <dbReference type="NCBI Taxonomy" id="1137138"/>
    <lineage>
        <taxon>Eukaryota</taxon>
        <taxon>Fungi</taxon>
        <taxon>Dikarya</taxon>
        <taxon>Basidiomycota</taxon>
        <taxon>Agaricomycotina</taxon>
        <taxon>Agaricomycetes</taxon>
        <taxon>Agaricomycetidae</taxon>
        <taxon>Agaricales</taxon>
        <taxon>Pleurotineae</taxon>
        <taxon>Pleurotaceae</taxon>
        <taxon>Pleurotus</taxon>
    </lineage>
</organism>
<reference evidence="4" key="1">
    <citation type="journal article" date="2014" name="Proc. Natl. Acad. Sci. U.S.A.">
        <title>Extensive sampling of basidiomycete genomes demonstrates inadequacy of the white-rot/brown-rot paradigm for wood decay fungi.</title>
        <authorList>
            <person name="Riley R."/>
            <person name="Salamov A.A."/>
            <person name="Brown D.W."/>
            <person name="Nagy L.G."/>
            <person name="Floudas D."/>
            <person name="Held B.W."/>
            <person name="Levasseur A."/>
            <person name="Lombard V."/>
            <person name="Morin E."/>
            <person name="Otillar R."/>
            <person name="Lindquist E.A."/>
            <person name="Sun H."/>
            <person name="LaButti K.M."/>
            <person name="Schmutz J."/>
            <person name="Jabbour D."/>
            <person name="Luo H."/>
            <person name="Baker S.E."/>
            <person name="Pisabarro A.G."/>
            <person name="Walton J.D."/>
            <person name="Blanchette R.A."/>
            <person name="Henrissat B."/>
            <person name="Martin F."/>
            <person name="Cullen D."/>
            <person name="Hibbett D.S."/>
            <person name="Grigoriev I.V."/>
        </authorList>
    </citation>
    <scope>NUCLEOTIDE SEQUENCE [LARGE SCALE GENOMIC DNA]</scope>
    <source>
        <strain evidence="4">PC15</strain>
    </source>
</reference>
<evidence type="ECO:0000256" key="1">
    <source>
        <dbReference type="SAM" id="MobiDB-lite"/>
    </source>
</evidence>
<name>A0A067NGU1_PLEO1</name>
<accession>A0A067NGU1</accession>
<keyword evidence="2" id="KW-0472">Membrane</keyword>
<dbReference type="InParanoid" id="A0A067NGU1"/>
<dbReference type="VEuPathDB" id="FungiDB:PLEOSDRAFT_1110060"/>
<protein>
    <submittedName>
        <fullName evidence="3">Uncharacterized protein</fullName>
    </submittedName>
</protein>
<dbReference type="HOGENOM" id="CLU_1511200_0_0_1"/>
<keyword evidence="2" id="KW-1133">Transmembrane helix</keyword>
<dbReference type="Proteomes" id="UP000027073">
    <property type="component" value="Unassembled WGS sequence"/>
</dbReference>
<keyword evidence="2" id="KW-0812">Transmembrane</keyword>
<gene>
    <name evidence="3" type="ORF">PLEOSDRAFT_1110060</name>
</gene>
<dbReference type="EMBL" id="KL198014">
    <property type="protein sequence ID" value="KDQ22971.1"/>
    <property type="molecule type" value="Genomic_DNA"/>
</dbReference>
<proteinExistence type="predicted"/>
<evidence type="ECO:0000256" key="2">
    <source>
        <dbReference type="SAM" id="Phobius"/>
    </source>
</evidence>
<dbReference type="AlphaFoldDB" id="A0A067NGU1"/>
<feature type="transmembrane region" description="Helical" evidence="2">
    <location>
        <begin position="26"/>
        <end position="45"/>
    </location>
</feature>
<evidence type="ECO:0000313" key="4">
    <source>
        <dbReference type="Proteomes" id="UP000027073"/>
    </source>
</evidence>
<evidence type="ECO:0000313" key="3">
    <source>
        <dbReference type="EMBL" id="KDQ22971.1"/>
    </source>
</evidence>